<dbReference type="PROSITE" id="PS50238">
    <property type="entry name" value="RHOGAP"/>
    <property type="match status" value="1"/>
</dbReference>
<feature type="region of interest" description="Disordered" evidence="1">
    <location>
        <begin position="144"/>
        <end position="443"/>
    </location>
</feature>
<evidence type="ECO:0000313" key="3">
    <source>
        <dbReference type="WBParaSite" id="MCU_012596-RB"/>
    </source>
</evidence>
<feature type="domain" description="Rho-GAP" evidence="2">
    <location>
        <begin position="1"/>
        <end position="127"/>
    </location>
</feature>
<reference evidence="3" key="1">
    <citation type="submission" date="2019-11" db="UniProtKB">
        <authorList>
            <consortium name="WormBaseParasite"/>
        </authorList>
    </citation>
    <scope>IDENTIFICATION</scope>
</reference>
<proteinExistence type="predicted"/>
<organism evidence="3">
    <name type="scientific">Mesocestoides corti</name>
    <name type="common">Flatworm</name>
    <dbReference type="NCBI Taxonomy" id="53468"/>
    <lineage>
        <taxon>Eukaryota</taxon>
        <taxon>Metazoa</taxon>
        <taxon>Spiralia</taxon>
        <taxon>Lophotrochozoa</taxon>
        <taxon>Platyhelminthes</taxon>
        <taxon>Cestoda</taxon>
        <taxon>Eucestoda</taxon>
        <taxon>Cyclophyllidea</taxon>
        <taxon>Mesocestoididae</taxon>
        <taxon>Mesocestoides</taxon>
    </lineage>
</organism>
<feature type="compositionally biased region" description="Basic and acidic residues" evidence="1">
    <location>
        <begin position="319"/>
        <end position="342"/>
    </location>
</feature>
<dbReference type="CDD" id="cd00159">
    <property type="entry name" value="RhoGAP"/>
    <property type="match status" value="1"/>
</dbReference>
<dbReference type="GO" id="GO:0007165">
    <property type="term" value="P:signal transduction"/>
    <property type="evidence" value="ECO:0007669"/>
    <property type="project" value="InterPro"/>
</dbReference>
<feature type="compositionally biased region" description="Polar residues" evidence="1">
    <location>
        <begin position="247"/>
        <end position="260"/>
    </location>
</feature>
<accession>A0A5K3FY23</accession>
<dbReference type="WBParaSite" id="MCU_012596-RB">
    <property type="protein sequence ID" value="MCU_012596-RB"/>
    <property type="gene ID" value="MCU_012596"/>
</dbReference>
<name>A0A5K3FY23_MESCO</name>
<protein>
    <submittedName>
        <fullName evidence="3">Rho-GAP domain-containing protein</fullName>
    </submittedName>
</protein>
<dbReference type="InterPro" id="IPR008936">
    <property type="entry name" value="Rho_GTPase_activation_prot"/>
</dbReference>
<dbReference type="Gene3D" id="1.10.555.10">
    <property type="entry name" value="Rho GTPase activation protein"/>
    <property type="match status" value="1"/>
</dbReference>
<dbReference type="SUPFAM" id="SSF48350">
    <property type="entry name" value="GTPase activation domain, GAP"/>
    <property type="match status" value="1"/>
</dbReference>
<feature type="compositionally biased region" description="Low complexity" evidence="1">
    <location>
        <begin position="199"/>
        <end position="209"/>
    </location>
</feature>
<dbReference type="InterPro" id="IPR000198">
    <property type="entry name" value="RhoGAP_dom"/>
</dbReference>
<feature type="compositionally biased region" description="Polar residues" evidence="1">
    <location>
        <begin position="425"/>
        <end position="436"/>
    </location>
</feature>
<sequence length="443" mass="47706">MADAALFEFCGVFVVADVIKQYLRELREPILTREFVKNWPSKPTSSVAYSLMQDHLPEVNRKNLILIVQFLGKVVDSPTSKMTPENLATTLYMNFYRQNSEDTCGVTDFGVVAPIIQLLAKKANKIVKDEKDIAQILECATQTPTPPLPVGWRTPAAFSPHPSSVTPPQVPDRTYYEQNRPSVCEPTQKQRAPPPPVPRMSSSSAVPPRYSAQTSSGDGGSAKLSASSLNQAPLKPPIPPPVGGGSASSDQRQSTSNGPITSFDIAKHPVSSQSENQYDVPLDSEYTSEASGPPGDGYVSPNYSNEEPSKDTAPPEVPKTGEDPERNVPTEAKDTQANEAKDVAAVVQEAKGQSSTEASRKTSGVDGTEEVKPILRNPGKKEKGRDSSGDLPEFCKVKESLDRKRISVPSMGNAPAESGSERCKSSTPASNSNANENAKPLRQ</sequence>
<feature type="compositionally biased region" description="Polar residues" evidence="1">
    <location>
        <begin position="176"/>
        <end position="190"/>
    </location>
</feature>
<dbReference type="Pfam" id="PF00620">
    <property type="entry name" value="RhoGAP"/>
    <property type="match status" value="1"/>
</dbReference>
<evidence type="ECO:0000256" key="1">
    <source>
        <dbReference type="SAM" id="MobiDB-lite"/>
    </source>
</evidence>
<evidence type="ECO:0000259" key="2">
    <source>
        <dbReference type="PROSITE" id="PS50238"/>
    </source>
</evidence>
<dbReference type="AlphaFoldDB" id="A0A5K3FY23"/>
<feature type="compositionally biased region" description="Basic and acidic residues" evidence="1">
    <location>
        <begin position="369"/>
        <end position="405"/>
    </location>
</feature>